<keyword evidence="2" id="KW-1185">Reference proteome</keyword>
<sequence>MSKQCLERLSTGFPDSSPSRSTIFGWYAEFKRGRKSLKDEEPSTVVTDQKRNPHRKTNIGMFSEETMGRAVGAALNGRSIRSVAKQTGLSFQTLARYKSAKVLAAKGAKQVNKVTSSERRLLVTTCVIVNAARNHLPPAMIFSRVHSNEHVIAGAPSGTLGLATPSGWMSPKLFFKVMEHFIKHPCSSNKNSTLLLYDNHESH</sequence>
<evidence type="ECO:0000313" key="2">
    <source>
        <dbReference type="Proteomes" id="UP000801492"/>
    </source>
</evidence>
<gene>
    <name evidence="1" type="ORF">ILUMI_08934</name>
</gene>
<name>A0A8K0GFJ0_IGNLU</name>
<protein>
    <submittedName>
        <fullName evidence="1">Uncharacterized protein</fullName>
    </submittedName>
</protein>
<dbReference type="AlphaFoldDB" id="A0A8K0GFJ0"/>
<reference evidence="1" key="1">
    <citation type="submission" date="2019-08" db="EMBL/GenBank/DDBJ databases">
        <title>The genome of the North American firefly Photinus pyralis.</title>
        <authorList>
            <consortium name="Photinus pyralis genome working group"/>
            <person name="Fallon T.R."/>
            <person name="Sander Lower S.E."/>
            <person name="Weng J.-K."/>
        </authorList>
    </citation>
    <scope>NUCLEOTIDE SEQUENCE</scope>
    <source>
        <strain evidence="1">TRF0915ILg1</strain>
        <tissue evidence="1">Whole body</tissue>
    </source>
</reference>
<comment type="caution">
    <text evidence="1">The sequence shown here is derived from an EMBL/GenBank/DDBJ whole genome shotgun (WGS) entry which is preliminary data.</text>
</comment>
<organism evidence="1 2">
    <name type="scientific">Ignelater luminosus</name>
    <name type="common">Cucubano</name>
    <name type="synonym">Pyrophorus luminosus</name>
    <dbReference type="NCBI Taxonomy" id="2038154"/>
    <lineage>
        <taxon>Eukaryota</taxon>
        <taxon>Metazoa</taxon>
        <taxon>Ecdysozoa</taxon>
        <taxon>Arthropoda</taxon>
        <taxon>Hexapoda</taxon>
        <taxon>Insecta</taxon>
        <taxon>Pterygota</taxon>
        <taxon>Neoptera</taxon>
        <taxon>Endopterygota</taxon>
        <taxon>Coleoptera</taxon>
        <taxon>Polyphaga</taxon>
        <taxon>Elateriformia</taxon>
        <taxon>Elateroidea</taxon>
        <taxon>Elateridae</taxon>
        <taxon>Agrypninae</taxon>
        <taxon>Pyrophorini</taxon>
        <taxon>Ignelater</taxon>
    </lineage>
</organism>
<proteinExistence type="predicted"/>
<dbReference type="EMBL" id="VTPC01004375">
    <property type="protein sequence ID" value="KAF2897241.1"/>
    <property type="molecule type" value="Genomic_DNA"/>
</dbReference>
<dbReference type="Proteomes" id="UP000801492">
    <property type="component" value="Unassembled WGS sequence"/>
</dbReference>
<accession>A0A8K0GFJ0</accession>
<evidence type="ECO:0000313" key="1">
    <source>
        <dbReference type="EMBL" id="KAF2897241.1"/>
    </source>
</evidence>
<dbReference type="OrthoDB" id="8189826at2759"/>